<dbReference type="Proteomes" id="UP000234681">
    <property type="component" value="Chromosome 16"/>
</dbReference>
<gene>
    <name evidence="2 4" type="primary">Mustn1</name>
    <name evidence="2" type="ORF">rCG_42257</name>
</gene>
<name>A6KG23_RAT</name>
<evidence type="ECO:0000256" key="1">
    <source>
        <dbReference type="SAM" id="MobiDB-lite"/>
    </source>
</evidence>
<dbReference type="EMBL" id="CH474046">
    <property type="protein sequence ID" value="EDL88980.1"/>
    <property type="molecule type" value="Genomic_DNA"/>
</dbReference>
<feature type="region of interest" description="Disordered" evidence="1">
    <location>
        <begin position="12"/>
        <end position="32"/>
    </location>
</feature>
<proteinExistence type="predicted"/>
<protein>
    <submittedName>
        <fullName evidence="2">Musculoskeletal, embryonic nuclear protein 1</fullName>
    </submittedName>
</protein>
<evidence type="ECO:0000313" key="2">
    <source>
        <dbReference type="EMBL" id="EDL88980.1"/>
    </source>
</evidence>
<accession>A6KG23</accession>
<organism evidence="2 3">
    <name type="scientific">Rattus norvegicus</name>
    <name type="common">Rat</name>
    <dbReference type="NCBI Taxonomy" id="10116"/>
    <lineage>
        <taxon>Eukaryota</taxon>
        <taxon>Metazoa</taxon>
        <taxon>Chordata</taxon>
        <taxon>Craniata</taxon>
        <taxon>Vertebrata</taxon>
        <taxon>Euteleostomi</taxon>
        <taxon>Mammalia</taxon>
        <taxon>Eutheria</taxon>
        <taxon>Euarchontoglires</taxon>
        <taxon>Glires</taxon>
        <taxon>Rodentia</taxon>
        <taxon>Myomorpha</taxon>
        <taxon>Muroidea</taxon>
        <taxon>Muridae</taxon>
        <taxon>Murinae</taxon>
        <taxon>Rattus</taxon>
    </lineage>
</organism>
<evidence type="ECO:0000313" key="4">
    <source>
        <dbReference type="RGD" id="727804"/>
    </source>
</evidence>
<dbReference type="OrthoDB" id="9976882at2759"/>
<dbReference type="AlphaFoldDB" id="A6KG23"/>
<evidence type="ECO:0000313" key="3">
    <source>
        <dbReference type="Proteomes" id="UP000234681"/>
    </source>
</evidence>
<dbReference type="RGD" id="727804">
    <property type="gene designation" value="Mustn1"/>
</dbReference>
<reference evidence="3" key="1">
    <citation type="submission" date="2005-09" db="EMBL/GenBank/DDBJ databases">
        <authorList>
            <person name="Mural R.J."/>
            <person name="Li P.W."/>
            <person name="Adams M.D."/>
            <person name="Amanatides P.G."/>
            <person name="Baden-Tillson H."/>
            <person name="Barnstead M."/>
            <person name="Chin S.H."/>
            <person name="Dew I."/>
            <person name="Evans C.A."/>
            <person name="Ferriera S."/>
            <person name="Flanigan M."/>
            <person name="Fosler C."/>
            <person name="Glodek A."/>
            <person name="Gu Z."/>
            <person name="Holt R.A."/>
            <person name="Jennings D."/>
            <person name="Kraft C.L."/>
            <person name="Lu F."/>
            <person name="Nguyen T."/>
            <person name="Nusskern D.R."/>
            <person name="Pfannkoch C.M."/>
            <person name="Sitter C."/>
            <person name="Sutton G.G."/>
            <person name="Venter J.C."/>
            <person name="Wang Z."/>
            <person name="Woodage T."/>
            <person name="Zheng X.H."/>
            <person name="Zhong F."/>
        </authorList>
    </citation>
    <scope>NUCLEOTIDE SEQUENCE [LARGE SCALE GENOMIC DNA]</scope>
    <source>
        <strain>BN</strain>
        <strain evidence="3">Sprague-Dawley</strain>
    </source>
</reference>
<sequence length="121" mass="13312">MSKLAQLPHLYSAATARAPRQSSRSPKRDLPRASLAEKCTLHYTPGHSNLSTNSLSLSFFFFNAGRCFSSATSGTILTVTTLALGNTNKEYATWEGTMATTCRREGQHIECPSWSPRWVGE</sequence>